<evidence type="ECO:0000256" key="6">
    <source>
        <dbReference type="ARBA" id="ARBA00023082"/>
    </source>
</evidence>
<evidence type="ECO:0000256" key="5">
    <source>
        <dbReference type="ARBA" id="ARBA00023015"/>
    </source>
</evidence>
<organism evidence="11 12">
    <name type="scientific">Alkaliphilus flagellatus</name>
    <dbReference type="NCBI Taxonomy" id="2841507"/>
    <lineage>
        <taxon>Bacteria</taxon>
        <taxon>Bacillati</taxon>
        <taxon>Bacillota</taxon>
        <taxon>Clostridia</taxon>
        <taxon>Peptostreptococcales</taxon>
        <taxon>Natronincolaceae</taxon>
        <taxon>Alkaliphilus</taxon>
    </lineage>
</organism>
<sequence length="462" mass="54236">MRMGFNLQLEQSQKLIMTPQLQQAIQILQFNSLELEKYINEQLEKNPVLEANVEKERQDISDKKTEEDKIKEINWKEYIEDFNNYEYTRGSYYNEENEFNYENIVSRESTLQEYLLFQYHLTLLDRKYFVIGEYIINSLDDRGYLMATVEEIADYFKEEKHIVESILQIIQTFDPPGVGARTLEECLLLQLRSLEIKDEKIYKLIADYLPEIASNKYPYIAKKLGVSIGQIQQYCDFIKTLEPKPGRRFTPNQNRYITPDIVVKKIGNEYTILTNDYNGPRLTIREDYKRMMTSSDENSDVVKFLNEQFNSAAWLIKSIEQRKQTIYKVAEVIIKKQMAFFEKGKKYLRPMTLKEIADEIEVHESTVSRATNGKYIETPLGIFELKYFFSSGVEGNEGIGISSESIKSFIQDIINEEDPKKPLSDDKVVNKLKIKGINISRRTVAKYRDEMGILASSKRKRY</sequence>
<dbReference type="RefSeq" id="WP_216414926.1">
    <property type="nucleotide sequence ID" value="NZ_JAHLQK010000001.1"/>
</dbReference>
<feature type="domain" description="RNA polymerase sigma factor 54 DNA-binding" evidence="9">
    <location>
        <begin position="303"/>
        <end position="461"/>
    </location>
</feature>
<evidence type="ECO:0000256" key="1">
    <source>
        <dbReference type="ARBA" id="ARBA00008798"/>
    </source>
</evidence>
<dbReference type="NCBIfam" id="TIGR02395">
    <property type="entry name" value="rpoN_sigma"/>
    <property type="match status" value="1"/>
</dbReference>
<accession>A0ABS6FYX9</accession>
<keyword evidence="5" id="KW-0805">Transcription regulation</keyword>
<keyword evidence="6" id="KW-0731">Sigma factor</keyword>
<keyword evidence="12" id="KW-1185">Reference proteome</keyword>
<dbReference type="PANTHER" id="PTHR32248:SF4">
    <property type="entry name" value="RNA POLYMERASE SIGMA-54 FACTOR"/>
    <property type="match status" value="1"/>
</dbReference>
<dbReference type="Pfam" id="PF04552">
    <property type="entry name" value="Sigma54_DBD"/>
    <property type="match status" value="1"/>
</dbReference>
<evidence type="ECO:0000256" key="8">
    <source>
        <dbReference type="ARBA" id="ARBA00023163"/>
    </source>
</evidence>
<dbReference type="Pfam" id="PF00309">
    <property type="entry name" value="Sigma54_AID"/>
    <property type="match status" value="1"/>
</dbReference>
<dbReference type="Pfam" id="PF04963">
    <property type="entry name" value="Sigma54_CBD"/>
    <property type="match status" value="1"/>
</dbReference>
<evidence type="ECO:0000256" key="4">
    <source>
        <dbReference type="ARBA" id="ARBA00022695"/>
    </source>
</evidence>
<evidence type="ECO:0000259" key="10">
    <source>
        <dbReference type="Pfam" id="PF04963"/>
    </source>
</evidence>
<protein>
    <submittedName>
        <fullName evidence="11">RNA polymerase factor sigma-54</fullName>
    </submittedName>
</protein>
<dbReference type="InterPro" id="IPR000394">
    <property type="entry name" value="RNA_pol_sigma_54"/>
</dbReference>
<dbReference type="PROSITE" id="PS00718">
    <property type="entry name" value="SIGMA54_2"/>
    <property type="match status" value="1"/>
</dbReference>
<evidence type="ECO:0000256" key="3">
    <source>
        <dbReference type="ARBA" id="ARBA00022679"/>
    </source>
</evidence>
<keyword evidence="3" id="KW-0808">Transferase</keyword>
<name>A0ABS6FYX9_9FIRM</name>
<dbReference type="InterPro" id="IPR007046">
    <property type="entry name" value="RNA_pol_sigma_54_core-bd"/>
</dbReference>
<evidence type="ECO:0000259" key="9">
    <source>
        <dbReference type="Pfam" id="PF04552"/>
    </source>
</evidence>
<dbReference type="PIRSF" id="PIRSF000774">
    <property type="entry name" value="RpoN"/>
    <property type="match status" value="1"/>
</dbReference>
<dbReference type="PROSITE" id="PS50044">
    <property type="entry name" value="SIGMA54_3"/>
    <property type="match status" value="1"/>
</dbReference>
<keyword evidence="8" id="KW-0804">Transcription</keyword>
<gene>
    <name evidence="11" type="primary">rpoN</name>
    <name evidence="11" type="ORF">KQI88_03320</name>
</gene>
<feature type="domain" description="RNA polymerase sigma factor 54 core-binding" evidence="10">
    <location>
        <begin position="100"/>
        <end position="288"/>
    </location>
</feature>
<evidence type="ECO:0000256" key="7">
    <source>
        <dbReference type="ARBA" id="ARBA00023125"/>
    </source>
</evidence>
<dbReference type="PANTHER" id="PTHR32248">
    <property type="entry name" value="RNA POLYMERASE SIGMA-54 FACTOR"/>
    <property type="match status" value="1"/>
</dbReference>
<proteinExistence type="inferred from homology"/>
<keyword evidence="7" id="KW-0238">DNA-binding</keyword>
<dbReference type="EMBL" id="JAHLQK010000001">
    <property type="protein sequence ID" value="MBU5675444.1"/>
    <property type="molecule type" value="Genomic_DNA"/>
</dbReference>
<evidence type="ECO:0000256" key="2">
    <source>
        <dbReference type="ARBA" id="ARBA00022478"/>
    </source>
</evidence>
<evidence type="ECO:0000313" key="11">
    <source>
        <dbReference type="EMBL" id="MBU5675444.1"/>
    </source>
</evidence>
<keyword evidence="4" id="KW-0548">Nucleotidyltransferase</keyword>
<evidence type="ECO:0000313" key="12">
    <source>
        <dbReference type="Proteomes" id="UP000779508"/>
    </source>
</evidence>
<comment type="similarity">
    <text evidence="1">Belongs to the sigma-54 factor family.</text>
</comment>
<comment type="caution">
    <text evidence="11">The sequence shown here is derived from an EMBL/GenBank/DDBJ whole genome shotgun (WGS) entry which is preliminary data.</text>
</comment>
<dbReference type="PROSITE" id="PS00717">
    <property type="entry name" value="SIGMA54_1"/>
    <property type="match status" value="1"/>
</dbReference>
<dbReference type="InterPro" id="IPR007634">
    <property type="entry name" value="RNA_pol_sigma_54_DNA-bd"/>
</dbReference>
<keyword evidence="2" id="KW-0240">DNA-directed RNA polymerase</keyword>
<reference evidence="11 12" key="1">
    <citation type="submission" date="2021-06" db="EMBL/GenBank/DDBJ databases">
        <authorList>
            <person name="Sun Q."/>
            <person name="Li D."/>
        </authorList>
    </citation>
    <scope>NUCLEOTIDE SEQUENCE [LARGE SCALE GENOMIC DNA]</scope>
    <source>
        <strain evidence="11 12">MSJ-5</strain>
    </source>
</reference>
<dbReference type="Proteomes" id="UP000779508">
    <property type="component" value="Unassembled WGS sequence"/>
</dbReference>